<proteinExistence type="predicted"/>
<sequence>MDNVSQKLNTSSLSRPTSEDTELAANSMVKLSPFWAKDAHLWFARIEAQFRCSRITSDAAMLDHVVAGLEPDVATEFRDILIAPPAEQKYETLKKAIITRLTDSSSKRLQQVLHKEELGDRTPSQFWRHLQALADTTVGESVLRAIWLQRLPVNVQSILAGQDLGFTMNQLLAIADRVAEVSQMEIMPVVSQNDPLTQLTGQIDAISRRLNDLELQKRTMSWSGPKGTNASSRRSYRRTERS</sequence>
<dbReference type="PANTHER" id="PTHR33327:SF3">
    <property type="entry name" value="RNA-DIRECTED DNA POLYMERASE"/>
    <property type="match status" value="1"/>
</dbReference>
<feature type="region of interest" description="Disordered" evidence="1">
    <location>
        <begin position="217"/>
        <end position="242"/>
    </location>
</feature>
<protein>
    <submittedName>
        <fullName evidence="4">Retrotransposon gag domain-containing protein</fullName>
    </submittedName>
</protein>
<evidence type="ECO:0000259" key="2">
    <source>
        <dbReference type="Pfam" id="PF23055"/>
    </source>
</evidence>
<evidence type="ECO:0000313" key="4">
    <source>
        <dbReference type="WBParaSite" id="TMUE_1000003126.1"/>
    </source>
</evidence>
<dbReference type="STRING" id="70415.A0A5S6Q757"/>
<dbReference type="WBParaSite" id="TMUE_1000003126.1">
    <property type="protein sequence ID" value="TMUE_1000003126.1"/>
    <property type="gene ID" value="WBGene00298617"/>
</dbReference>
<accession>A0A5S6Q757</accession>
<dbReference type="Proteomes" id="UP000046395">
    <property type="component" value="Unassembled WGS sequence"/>
</dbReference>
<evidence type="ECO:0000313" key="3">
    <source>
        <dbReference type="Proteomes" id="UP000046395"/>
    </source>
</evidence>
<dbReference type="PANTHER" id="PTHR33327">
    <property type="entry name" value="ENDONUCLEASE"/>
    <property type="match status" value="1"/>
</dbReference>
<keyword evidence="3" id="KW-1185">Reference proteome</keyword>
<reference evidence="4" key="1">
    <citation type="submission" date="2019-12" db="UniProtKB">
        <authorList>
            <consortium name="WormBaseParasite"/>
        </authorList>
    </citation>
    <scope>IDENTIFICATION</scope>
</reference>
<feature type="compositionally biased region" description="Polar residues" evidence="1">
    <location>
        <begin position="218"/>
        <end position="230"/>
    </location>
</feature>
<organism evidence="3 4">
    <name type="scientific">Trichuris muris</name>
    <name type="common">Mouse whipworm</name>
    <dbReference type="NCBI Taxonomy" id="70415"/>
    <lineage>
        <taxon>Eukaryota</taxon>
        <taxon>Metazoa</taxon>
        <taxon>Ecdysozoa</taxon>
        <taxon>Nematoda</taxon>
        <taxon>Enoplea</taxon>
        <taxon>Dorylaimia</taxon>
        <taxon>Trichinellida</taxon>
        <taxon>Trichuridae</taxon>
        <taxon>Trichuris</taxon>
    </lineage>
</organism>
<dbReference type="Pfam" id="PF23055">
    <property type="entry name" value="DUF7041"/>
    <property type="match status" value="1"/>
</dbReference>
<dbReference type="InterPro" id="IPR055469">
    <property type="entry name" value="DUF7041"/>
</dbReference>
<evidence type="ECO:0000256" key="1">
    <source>
        <dbReference type="SAM" id="MobiDB-lite"/>
    </source>
</evidence>
<name>A0A5S6Q757_TRIMR</name>
<feature type="domain" description="DUF7041" evidence="2">
    <location>
        <begin position="32"/>
        <end position="113"/>
    </location>
</feature>
<dbReference type="AlphaFoldDB" id="A0A5S6Q757"/>